<dbReference type="AlphaFoldDB" id="A0A2V0PL96"/>
<protein>
    <submittedName>
        <fullName evidence="3">Uncharacterized protein</fullName>
    </submittedName>
</protein>
<feature type="region of interest" description="Disordered" evidence="1">
    <location>
        <begin position="1"/>
        <end position="98"/>
    </location>
</feature>
<keyword evidence="2" id="KW-0812">Transmembrane</keyword>
<evidence type="ECO:0000313" key="3">
    <source>
        <dbReference type="EMBL" id="GBG00542.1"/>
    </source>
</evidence>
<evidence type="ECO:0000256" key="2">
    <source>
        <dbReference type="SAM" id="Phobius"/>
    </source>
</evidence>
<accession>A0A2V0PL96</accession>
<gene>
    <name evidence="3" type="ORF">Rsub_13245</name>
</gene>
<keyword evidence="4" id="KW-1185">Reference proteome</keyword>
<feature type="transmembrane region" description="Helical" evidence="2">
    <location>
        <begin position="209"/>
        <end position="229"/>
    </location>
</feature>
<dbReference type="OrthoDB" id="535523at2759"/>
<feature type="compositionally biased region" description="Low complexity" evidence="1">
    <location>
        <begin position="46"/>
        <end position="60"/>
    </location>
</feature>
<evidence type="ECO:0000256" key="1">
    <source>
        <dbReference type="SAM" id="MobiDB-lite"/>
    </source>
</evidence>
<sequence length="321" mass="34836">MAAASLHSGMRVLSPPSTSAAAAPGPAAWRPAPRGARAPPPPLPRPRGGAAAAHPPGGQPYRFKYTYSPIGGDGKGGPLPGDDPLGLPRSELAAPSRHAQQCDMSDTAADHWPPAEAGAVALPNPQAQRFRIRQAPIPVPISFPGSDYWHVDILRDYSKDWPSLRKTEDGWHFRPGFLSPIADPKLAPFFVYQGIEQVRYSIGDRAFQMLFAAVYTSLHAALFSLLWASDPSLALAVGLNWARGALSPAKFGLLFFLSLSGRVWLYWVFFAGALLDKLLARGAPPIRKFFWANFAVWLAYLAFAPLHWYPLPFPPFAPGAI</sequence>
<organism evidence="3 4">
    <name type="scientific">Raphidocelis subcapitata</name>
    <dbReference type="NCBI Taxonomy" id="307507"/>
    <lineage>
        <taxon>Eukaryota</taxon>
        <taxon>Viridiplantae</taxon>
        <taxon>Chlorophyta</taxon>
        <taxon>core chlorophytes</taxon>
        <taxon>Chlorophyceae</taxon>
        <taxon>CS clade</taxon>
        <taxon>Sphaeropleales</taxon>
        <taxon>Selenastraceae</taxon>
        <taxon>Raphidocelis</taxon>
    </lineage>
</organism>
<comment type="caution">
    <text evidence="3">The sequence shown here is derived from an EMBL/GenBank/DDBJ whole genome shotgun (WGS) entry which is preliminary data.</text>
</comment>
<keyword evidence="2" id="KW-0472">Membrane</keyword>
<feature type="transmembrane region" description="Helical" evidence="2">
    <location>
        <begin position="249"/>
        <end position="269"/>
    </location>
</feature>
<feature type="transmembrane region" description="Helical" evidence="2">
    <location>
        <begin position="290"/>
        <end position="309"/>
    </location>
</feature>
<dbReference type="Proteomes" id="UP000247498">
    <property type="component" value="Unassembled WGS sequence"/>
</dbReference>
<keyword evidence="2" id="KW-1133">Transmembrane helix</keyword>
<dbReference type="EMBL" id="BDRX01000243">
    <property type="protein sequence ID" value="GBG00542.1"/>
    <property type="molecule type" value="Genomic_DNA"/>
</dbReference>
<proteinExistence type="predicted"/>
<name>A0A2V0PL96_9CHLO</name>
<evidence type="ECO:0000313" key="4">
    <source>
        <dbReference type="Proteomes" id="UP000247498"/>
    </source>
</evidence>
<reference evidence="3 4" key="1">
    <citation type="journal article" date="2018" name="Sci. Rep.">
        <title>Raphidocelis subcapitata (=Pseudokirchneriella subcapitata) provides an insight into genome evolution and environmental adaptations in the Sphaeropleales.</title>
        <authorList>
            <person name="Suzuki S."/>
            <person name="Yamaguchi H."/>
            <person name="Nakajima N."/>
            <person name="Kawachi M."/>
        </authorList>
    </citation>
    <scope>NUCLEOTIDE SEQUENCE [LARGE SCALE GENOMIC DNA]</scope>
    <source>
        <strain evidence="3 4">NIES-35</strain>
    </source>
</reference>
<dbReference type="InParanoid" id="A0A2V0PL96"/>
<feature type="compositionally biased region" description="Low complexity" evidence="1">
    <location>
        <begin position="20"/>
        <end position="37"/>
    </location>
</feature>